<feature type="transmembrane region" description="Helical" evidence="1">
    <location>
        <begin position="79"/>
        <end position="99"/>
    </location>
</feature>
<keyword evidence="1" id="KW-1133">Transmembrane helix</keyword>
<keyword evidence="1" id="KW-0812">Transmembrane</keyword>
<keyword evidence="1" id="KW-0472">Membrane</keyword>
<feature type="transmembrane region" description="Helical" evidence="1">
    <location>
        <begin position="151"/>
        <end position="171"/>
    </location>
</feature>
<feature type="transmembrane region" description="Helical" evidence="1">
    <location>
        <begin position="191"/>
        <end position="211"/>
    </location>
</feature>
<dbReference type="GO" id="GO:0008610">
    <property type="term" value="P:lipid biosynthetic process"/>
    <property type="evidence" value="ECO:0007669"/>
    <property type="project" value="InterPro"/>
</dbReference>
<feature type="transmembrane region" description="Helical" evidence="1">
    <location>
        <begin position="12"/>
        <end position="36"/>
    </location>
</feature>
<name>A0A382QUB4_9ZZZZ</name>
<proteinExistence type="predicted"/>
<dbReference type="GO" id="GO:0005506">
    <property type="term" value="F:iron ion binding"/>
    <property type="evidence" value="ECO:0007669"/>
    <property type="project" value="InterPro"/>
</dbReference>
<dbReference type="GO" id="GO:0016491">
    <property type="term" value="F:oxidoreductase activity"/>
    <property type="evidence" value="ECO:0007669"/>
    <property type="project" value="InterPro"/>
</dbReference>
<feature type="non-terminal residue" evidence="3">
    <location>
        <position position="250"/>
    </location>
</feature>
<evidence type="ECO:0000259" key="2">
    <source>
        <dbReference type="Pfam" id="PF04116"/>
    </source>
</evidence>
<sequence>MKEEVELRFGKGLVSGYSSAILGVLCLCGVLCFRFPELLTSVRFRASYTQEFVRDLLFWALVAAYFLGIVSYALNHSKVLAWIGIGTAFIASLIGGARIEVSPFESTPYSFGLDFFAIGFLFSMLIFIPIEKAFALRKGQKILREGWRTDLMYFFVSHLFIQFIFLWTNAFSDIAFAWAATEDLHSFIRSLPIWAQFIMAIFLADLFQYWAHRIHHHAGFLWKFHSIHHSSHSMDWLAGSRTHVVEIFMI</sequence>
<feature type="transmembrane region" description="Helical" evidence="1">
    <location>
        <begin position="56"/>
        <end position="74"/>
    </location>
</feature>
<evidence type="ECO:0000256" key="1">
    <source>
        <dbReference type="SAM" id="Phobius"/>
    </source>
</evidence>
<feature type="transmembrane region" description="Helical" evidence="1">
    <location>
        <begin position="111"/>
        <end position="130"/>
    </location>
</feature>
<feature type="domain" description="Fatty acid hydroxylase" evidence="2">
    <location>
        <begin position="197"/>
        <end position="249"/>
    </location>
</feature>
<dbReference type="EMBL" id="UINC01116287">
    <property type="protein sequence ID" value="SVC87921.1"/>
    <property type="molecule type" value="Genomic_DNA"/>
</dbReference>
<protein>
    <recommendedName>
        <fullName evidence="2">Fatty acid hydroxylase domain-containing protein</fullName>
    </recommendedName>
</protein>
<reference evidence="3" key="1">
    <citation type="submission" date="2018-05" db="EMBL/GenBank/DDBJ databases">
        <authorList>
            <person name="Lanie J.A."/>
            <person name="Ng W.-L."/>
            <person name="Kazmierczak K.M."/>
            <person name="Andrzejewski T.M."/>
            <person name="Davidsen T.M."/>
            <person name="Wayne K.J."/>
            <person name="Tettelin H."/>
            <person name="Glass J.I."/>
            <person name="Rusch D."/>
            <person name="Podicherti R."/>
            <person name="Tsui H.-C.T."/>
            <person name="Winkler M.E."/>
        </authorList>
    </citation>
    <scope>NUCLEOTIDE SEQUENCE</scope>
</reference>
<gene>
    <name evidence="3" type="ORF">METZ01_LOCUS340775</name>
</gene>
<dbReference type="InterPro" id="IPR006694">
    <property type="entry name" value="Fatty_acid_hydroxylase"/>
</dbReference>
<accession>A0A382QUB4</accession>
<evidence type="ECO:0000313" key="3">
    <source>
        <dbReference type="EMBL" id="SVC87921.1"/>
    </source>
</evidence>
<dbReference type="Pfam" id="PF04116">
    <property type="entry name" value="FA_hydroxylase"/>
    <property type="match status" value="1"/>
</dbReference>
<dbReference type="AlphaFoldDB" id="A0A382QUB4"/>
<organism evidence="3">
    <name type="scientific">marine metagenome</name>
    <dbReference type="NCBI Taxonomy" id="408172"/>
    <lineage>
        <taxon>unclassified sequences</taxon>
        <taxon>metagenomes</taxon>
        <taxon>ecological metagenomes</taxon>
    </lineage>
</organism>